<comment type="caution">
    <text evidence="8">The sequence shown here is derived from an EMBL/GenBank/DDBJ whole genome shotgun (WGS) entry which is preliminary data.</text>
</comment>
<name>A0A835QAA0_VANPL</name>
<feature type="transmembrane region" description="Helical" evidence="6">
    <location>
        <begin position="378"/>
        <end position="397"/>
    </location>
</feature>
<feature type="transmembrane region" description="Helical" evidence="6">
    <location>
        <begin position="512"/>
        <end position="533"/>
    </location>
</feature>
<evidence type="ECO:0000313" key="9">
    <source>
        <dbReference type="Proteomes" id="UP000639772"/>
    </source>
</evidence>
<dbReference type="Gene3D" id="1.20.1250.20">
    <property type="entry name" value="MFS general substrate transporter like domains"/>
    <property type="match status" value="1"/>
</dbReference>
<reference evidence="8 9" key="1">
    <citation type="journal article" date="2020" name="Nat. Food">
        <title>A phased Vanilla planifolia genome enables genetic improvement of flavour and production.</title>
        <authorList>
            <person name="Hasing T."/>
            <person name="Tang H."/>
            <person name="Brym M."/>
            <person name="Khazi F."/>
            <person name="Huang T."/>
            <person name="Chambers A.H."/>
        </authorList>
    </citation>
    <scope>NUCLEOTIDE SEQUENCE [LARGE SCALE GENOMIC DNA]</scope>
    <source>
        <tissue evidence="8">Leaf</tissue>
    </source>
</reference>
<gene>
    <name evidence="8" type="ORF">HPP92_019422</name>
</gene>
<dbReference type="GO" id="GO:0022857">
    <property type="term" value="F:transmembrane transporter activity"/>
    <property type="evidence" value="ECO:0007669"/>
    <property type="project" value="InterPro"/>
</dbReference>
<evidence type="ECO:0000256" key="6">
    <source>
        <dbReference type="SAM" id="Phobius"/>
    </source>
</evidence>
<feature type="transmembrane region" description="Helical" evidence="6">
    <location>
        <begin position="409"/>
        <end position="431"/>
    </location>
</feature>
<feature type="transmembrane region" description="Helical" evidence="6">
    <location>
        <begin position="265"/>
        <end position="288"/>
    </location>
</feature>
<dbReference type="GO" id="GO:0016020">
    <property type="term" value="C:membrane"/>
    <property type="evidence" value="ECO:0007669"/>
    <property type="project" value="UniProtKB-SubCell"/>
</dbReference>
<dbReference type="AlphaFoldDB" id="A0A835QAA0"/>
<evidence type="ECO:0000313" key="8">
    <source>
        <dbReference type="EMBL" id="KAG0465258.1"/>
    </source>
</evidence>
<feature type="transmembrane region" description="Helical" evidence="6">
    <location>
        <begin position="132"/>
        <end position="158"/>
    </location>
</feature>
<comment type="subcellular location">
    <subcellularLocation>
        <location evidence="1">Membrane</location>
        <topology evidence="1">Multi-pass membrane protein</topology>
    </subcellularLocation>
</comment>
<keyword evidence="4 6" id="KW-1133">Transmembrane helix</keyword>
<evidence type="ECO:0000256" key="4">
    <source>
        <dbReference type="ARBA" id="ARBA00022989"/>
    </source>
</evidence>
<dbReference type="PANTHER" id="PTHR23504:SF15">
    <property type="entry name" value="MAJOR FACILITATOR SUPERFAMILY (MFS) PROFILE DOMAIN-CONTAINING PROTEIN"/>
    <property type="match status" value="1"/>
</dbReference>
<keyword evidence="5 6" id="KW-0472">Membrane</keyword>
<dbReference type="Pfam" id="PF07690">
    <property type="entry name" value="MFS_1"/>
    <property type="match status" value="1"/>
</dbReference>
<dbReference type="InterPro" id="IPR011701">
    <property type="entry name" value="MFS"/>
</dbReference>
<evidence type="ECO:0000256" key="3">
    <source>
        <dbReference type="ARBA" id="ARBA00022692"/>
    </source>
</evidence>
<dbReference type="CDD" id="cd17330">
    <property type="entry name" value="MFS_SLC46_TetA_like"/>
    <property type="match status" value="1"/>
</dbReference>
<feature type="domain" description="Major facilitator superfamily (MFS) profile" evidence="7">
    <location>
        <begin position="94"/>
        <end position="536"/>
    </location>
</feature>
<dbReference type="PANTHER" id="PTHR23504">
    <property type="entry name" value="MAJOR FACILITATOR SUPERFAMILY DOMAIN-CONTAINING PROTEIN 10"/>
    <property type="match status" value="1"/>
</dbReference>
<organism evidence="8 9">
    <name type="scientific">Vanilla planifolia</name>
    <name type="common">Vanilla</name>
    <dbReference type="NCBI Taxonomy" id="51239"/>
    <lineage>
        <taxon>Eukaryota</taxon>
        <taxon>Viridiplantae</taxon>
        <taxon>Streptophyta</taxon>
        <taxon>Embryophyta</taxon>
        <taxon>Tracheophyta</taxon>
        <taxon>Spermatophyta</taxon>
        <taxon>Magnoliopsida</taxon>
        <taxon>Liliopsida</taxon>
        <taxon>Asparagales</taxon>
        <taxon>Orchidaceae</taxon>
        <taxon>Vanilloideae</taxon>
        <taxon>Vanilleae</taxon>
        <taxon>Vanilla</taxon>
    </lineage>
</organism>
<dbReference type="PROSITE" id="PS50850">
    <property type="entry name" value="MFS"/>
    <property type="match status" value="1"/>
</dbReference>
<sequence>MNVFHTFSYCKVEETIDRVGLDQRQAPSTKHQALKIYPLACSPLYMRGRRWRIPVCAAMAENREPLLKRVYHDDCPGCEVDQRKEANRGMPYKVFIHVWLVTLCAALPISSLFPFLYFMIRDLHVAKRVEDIGFYAGFVGSSFMLGRALTSVLWGIVADRYGRKPVIVIGIVTVVIFNTLFGLSTSYWMAIVTRFLLGCLNGLLGPIKAYSVEVAPKEYQAVGISLVTTAWGIGLVIGPSLGGILAQPAEKYPNIFSGDSIFGRFPYFLPCLCISLFAVAVLPSCYWLPETLHNHREIQTENLTTEALEASFHGSEEKLGEGNDAASNKSLFTNWPLMSSIIAYCVFSLHDMAYSEIFPLWCESDRKYGGLGFSSQDVGWVLALSGFCLLLFQLLIYPPVEKLFGCVNLSRAASVLSIPLIASFPFLTALSGFELTLTVNCASVLKNILSVAIITGLFILQNNAVLQHQRGAANGLSMSAQSLFKAVGPATAGAIFSWAQKRHSSFLPGNHMVFFILNVVEFVGLLMTFKPFLAYSTEGT</sequence>
<dbReference type="OrthoDB" id="10262656at2759"/>
<dbReference type="EMBL" id="JADCNM010000010">
    <property type="protein sequence ID" value="KAG0465258.1"/>
    <property type="molecule type" value="Genomic_DNA"/>
</dbReference>
<evidence type="ECO:0000256" key="5">
    <source>
        <dbReference type="ARBA" id="ARBA00023136"/>
    </source>
</evidence>
<keyword evidence="2" id="KW-0813">Transport</keyword>
<dbReference type="InterPro" id="IPR020846">
    <property type="entry name" value="MFS_dom"/>
</dbReference>
<dbReference type="SUPFAM" id="SSF103473">
    <property type="entry name" value="MFS general substrate transporter"/>
    <property type="match status" value="1"/>
</dbReference>
<keyword evidence="3 6" id="KW-0812">Transmembrane</keyword>
<evidence type="ECO:0000256" key="2">
    <source>
        <dbReference type="ARBA" id="ARBA00022448"/>
    </source>
</evidence>
<dbReference type="InterPro" id="IPR036259">
    <property type="entry name" value="MFS_trans_sf"/>
</dbReference>
<feature type="transmembrane region" description="Helical" evidence="6">
    <location>
        <begin position="219"/>
        <end position="245"/>
    </location>
</feature>
<feature type="transmembrane region" description="Helical" evidence="6">
    <location>
        <begin position="187"/>
        <end position="207"/>
    </location>
</feature>
<evidence type="ECO:0000256" key="1">
    <source>
        <dbReference type="ARBA" id="ARBA00004141"/>
    </source>
</evidence>
<feature type="transmembrane region" description="Helical" evidence="6">
    <location>
        <begin position="94"/>
        <end position="120"/>
    </location>
</feature>
<feature type="transmembrane region" description="Helical" evidence="6">
    <location>
        <begin position="437"/>
        <end position="460"/>
    </location>
</feature>
<feature type="transmembrane region" description="Helical" evidence="6">
    <location>
        <begin position="165"/>
        <end position="181"/>
    </location>
</feature>
<accession>A0A835QAA0</accession>
<dbReference type="Proteomes" id="UP000639772">
    <property type="component" value="Chromosome 10"/>
</dbReference>
<proteinExistence type="predicted"/>
<protein>
    <recommendedName>
        <fullName evidence="7">Major facilitator superfamily (MFS) profile domain-containing protein</fullName>
    </recommendedName>
</protein>
<evidence type="ECO:0000259" key="7">
    <source>
        <dbReference type="PROSITE" id="PS50850"/>
    </source>
</evidence>